<keyword evidence="2" id="KW-1003">Cell membrane</keyword>
<evidence type="ECO:0000256" key="1">
    <source>
        <dbReference type="ARBA" id="ARBA00004651"/>
    </source>
</evidence>
<gene>
    <name evidence="6" type="primary">mprF</name>
    <name evidence="7" type="ORF">JOC54_002083</name>
</gene>
<dbReference type="EMBL" id="JAFBCV010000005">
    <property type="protein sequence ID" value="MBM7838824.1"/>
    <property type="molecule type" value="Genomic_DNA"/>
</dbReference>
<comment type="function">
    <text evidence="6">Catalyzes the transfer of a lysyl group from L-lysyl-tRNA(Lys) to membrane-bound phosphatidylglycerol (PG), which produces lysylphosphatidylglycerol (LPG), a major component of the bacterial membrane with a positive net charge. LPG synthesis contributes to bacterial virulence as it is involved in the resistance mechanism against cationic antimicrobial peptides (CAMP) produces by the host's immune system (defensins, cathelicidins) and by the competing microorganisms.</text>
</comment>
<dbReference type="InterPro" id="IPR022791">
    <property type="entry name" value="L-PG_synthase/AglD"/>
</dbReference>
<reference evidence="7" key="1">
    <citation type="submission" date="2021-01" db="EMBL/GenBank/DDBJ databases">
        <title>Genomic Encyclopedia of Type Strains, Phase IV (KMG-IV): sequencing the most valuable type-strain genomes for metagenomic binning, comparative biology and taxonomic classification.</title>
        <authorList>
            <person name="Goeker M."/>
        </authorList>
    </citation>
    <scope>NUCLEOTIDE SEQUENCE</scope>
    <source>
        <strain evidence="7">DSM 21943</strain>
    </source>
</reference>
<keyword evidence="4 6" id="KW-1133">Transmembrane helix</keyword>
<evidence type="ECO:0000256" key="3">
    <source>
        <dbReference type="ARBA" id="ARBA00022692"/>
    </source>
</evidence>
<dbReference type="Pfam" id="PF03706">
    <property type="entry name" value="LPG_synthase_TM"/>
    <property type="match status" value="1"/>
</dbReference>
<evidence type="ECO:0000256" key="2">
    <source>
        <dbReference type="ARBA" id="ARBA00022475"/>
    </source>
</evidence>
<feature type="transmembrane region" description="Helical" evidence="6">
    <location>
        <begin position="228"/>
        <end position="250"/>
    </location>
</feature>
<organism evidence="7 8">
    <name type="scientific">Shouchella xiaoxiensis</name>
    <dbReference type="NCBI Taxonomy" id="766895"/>
    <lineage>
        <taxon>Bacteria</taxon>
        <taxon>Bacillati</taxon>
        <taxon>Bacillota</taxon>
        <taxon>Bacilli</taxon>
        <taxon>Bacillales</taxon>
        <taxon>Bacillaceae</taxon>
        <taxon>Shouchella</taxon>
    </lineage>
</organism>
<keyword evidence="8" id="KW-1185">Reference proteome</keyword>
<keyword evidence="3 6" id="KW-0812">Transmembrane</keyword>
<feature type="transmembrane region" description="Helical" evidence="6">
    <location>
        <begin position="43"/>
        <end position="66"/>
    </location>
</feature>
<feature type="transmembrane region" description="Helical" evidence="6">
    <location>
        <begin position="308"/>
        <end position="328"/>
    </location>
</feature>
<protein>
    <recommendedName>
        <fullName evidence="6">Phosphatidylglycerol lysyltransferase</fullName>
        <ecNumber evidence="6">2.3.2.3</ecNumber>
    </recommendedName>
    <alternativeName>
        <fullName evidence="6">Lysylphosphatidylglycerol synthase</fullName>
    </alternativeName>
</protein>
<comment type="subcellular location">
    <subcellularLocation>
        <location evidence="1 6">Cell membrane</location>
        <topology evidence="1 6">Multi-pass membrane protein</topology>
    </subcellularLocation>
</comment>
<comment type="similarity">
    <text evidence="6">Belongs to the LPG synthase family.</text>
</comment>
<feature type="transmembrane region" description="Helical" evidence="6">
    <location>
        <begin position="155"/>
        <end position="176"/>
    </location>
</feature>
<feature type="transmembrane region" description="Helical" evidence="6">
    <location>
        <begin position="124"/>
        <end position="143"/>
    </location>
</feature>
<keyword evidence="6" id="KW-0046">Antibiotic resistance</keyword>
<evidence type="ECO:0000313" key="7">
    <source>
        <dbReference type="EMBL" id="MBM7838824.1"/>
    </source>
</evidence>
<evidence type="ECO:0000313" key="8">
    <source>
        <dbReference type="Proteomes" id="UP001179280"/>
    </source>
</evidence>
<evidence type="ECO:0000256" key="5">
    <source>
        <dbReference type="ARBA" id="ARBA00023136"/>
    </source>
</evidence>
<dbReference type="PANTHER" id="PTHR37693">
    <property type="entry name" value="PHOSPHATIDYLGLYCEROL LYSYLTRANSFERASE"/>
    <property type="match status" value="1"/>
</dbReference>
<evidence type="ECO:0000256" key="4">
    <source>
        <dbReference type="ARBA" id="ARBA00022989"/>
    </source>
</evidence>
<evidence type="ECO:0000256" key="6">
    <source>
        <dbReference type="RuleBase" id="RU363042"/>
    </source>
</evidence>
<sequence>MDKKSIWQLVLVFAIGAASIWYFSRSINFNLLWNGLKQADMSWLFLAFIVVFLTWVFEALALLALTTKENERLPFKTIFYTTMIGQLFNQITPLATGGQPAQLYVLVKRGVHAGRATSILVIKFLMFQVVLVASFSVILLFAYSSLAEALPNMHYLILIGYVIHASIIVGLLLVVLHQRLASFLARTLLKPVSLFSKAKAQDWRSKLDGSLHRYHEQSRVIMRNKTRLLLASLLTCAQLLFFFSLPFFIFQAFHVESISLFISTSYHAFIMMFASVVPTPGGSGAAEFTFNGLFRPYMSAEQLVLSLLFWRVITAYLAVFIGVFLTGLSARKKRSWKQQIISNRDL</sequence>
<dbReference type="RefSeq" id="WP_204466111.1">
    <property type="nucleotide sequence ID" value="NZ_JAFBCV010000005.1"/>
</dbReference>
<dbReference type="PANTHER" id="PTHR37693:SF1">
    <property type="entry name" value="INTEGRAL MEMBRANE PROTEIN"/>
    <property type="match status" value="1"/>
</dbReference>
<keyword evidence="6" id="KW-0808">Transferase</keyword>
<accession>A0ABS2SWJ0</accession>
<dbReference type="EC" id="2.3.2.3" evidence="6"/>
<feature type="transmembrane region" description="Helical" evidence="6">
    <location>
        <begin position="7"/>
        <end position="23"/>
    </location>
</feature>
<dbReference type="Proteomes" id="UP001179280">
    <property type="component" value="Unassembled WGS sequence"/>
</dbReference>
<proteinExistence type="inferred from homology"/>
<comment type="catalytic activity">
    <reaction evidence="6">
        <text>L-lysyl-tRNA(Lys) + a 1,2-diacyl-sn-glycero-3-phospho-(1'-sn-glycerol) = a 1,2-diacyl-sn-glycero-3-phospho-1'-(3'-O-L-lysyl)-sn-glycerol + tRNA(Lys)</text>
        <dbReference type="Rhea" id="RHEA:10668"/>
        <dbReference type="Rhea" id="RHEA-COMP:9696"/>
        <dbReference type="Rhea" id="RHEA-COMP:9697"/>
        <dbReference type="ChEBI" id="CHEBI:64716"/>
        <dbReference type="ChEBI" id="CHEBI:75792"/>
        <dbReference type="ChEBI" id="CHEBI:78442"/>
        <dbReference type="ChEBI" id="CHEBI:78529"/>
        <dbReference type="EC" id="2.3.2.3"/>
    </reaction>
</comment>
<keyword evidence="5 6" id="KW-0472">Membrane</keyword>
<name>A0ABS2SWJ0_9BACI</name>
<keyword evidence="6" id="KW-0443">Lipid metabolism</keyword>
<dbReference type="NCBIfam" id="TIGR00374">
    <property type="entry name" value="flippase-like domain"/>
    <property type="match status" value="1"/>
</dbReference>
<comment type="caution">
    <text evidence="7">The sequence shown here is derived from an EMBL/GenBank/DDBJ whole genome shotgun (WGS) entry which is preliminary data.</text>
</comment>